<dbReference type="InterPro" id="IPR011008">
    <property type="entry name" value="Dimeric_a/b-barrel"/>
</dbReference>
<dbReference type="PANTHER" id="PTHR34389:SF2">
    <property type="entry name" value="L-RHAMNOSE MUTAROTASE"/>
    <property type="match status" value="1"/>
</dbReference>
<dbReference type="SUPFAM" id="SSF54909">
    <property type="entry name" value="Dimeric alpha+beta barrel"/>
    <property type="match status" value="1"/>
</dbReference>
<organism evidence="1 2">
    <name type="scientific">Cladophialophora chaetospira</name>
    <dbReference type="NCBI Taxonomy" id="386627"/>
    <lineage>
        <taxon>Eukaryota</taxon>
        <taxon>Fungi</taxon>
        <taxon>Dikarya</taxon>
        <taxon>Ascomycota</taxon>
        <taxon>Pezizomycotina</taxon>
        <taxon>Eurotiomycetes</taxon>
        <taxon>Chaetothyriomycetidae</taxon>
        <taxon>Chaetothyriales</taxon>
        <taxon>Herpotrichiellaceae</taxon>
        <taxon>Cladophialophora</taxon>
    </lineage>
</organism>
<dbReference type="Pfam" id="PF05336">
    <property type="entry name" value="rhaM"/>
    <property type="match status" value="1"/>
</dbReference>
<reference evidence="1" key="1">
    <citation type="submission" date="2022-10" db="EMBL/GenBank/DDBJ databases">
        <title>Culturing micro-colonial fungi from biological soil crusts in the Mojave desert and describing Neophaeococcomyces mojavensis, and introducing the new genera and species Taxawa tesnikishii.</title>
        <authorList>
            <person name="Kurbessoian T."/>
            <person name="Stajich J.E."/>
        </authorList>
    </citation>
    <scope>NUCLEOTIDE SEQUENCE</scope>
    <source>
        <strain evidence="1">TK_41</strain>
    </source>
</reference>
<dbReference type="EMBL" id="JAPDRK010000010">
    <property type="protein sequence ID" value="KAJ9608439.1"/>
    <property type="molecule type" value="Genomic_DNA"/>
</dbReference>
<protein>
    <recommendedName>
        <fullName evidence="3">DUF718 domain protein</fullName>
    </recommendedName>
</protein>
<dbReference type="PANTHER" id="PTHR34389">
    <property type="entry name" value="L-RHAMNOSE MUTAROTASE"/>
    <property type="match status" value="1"/>
</dbReference>
<dbReference type="AlphaFoldDB" id="A0AA38X7W7"/>
<sequence length="142" mass="16451">MSWLAPVNREPPQPDLSQARRIHQIVKLRPEHYEAYKKCHAEVWPEVLEQIKRSNIVDYSISYDPGSSLLFASFKYVGKDFEADMQKTREHGPTRQWWSMTDGYQESINPGAVSSEKGGTVGKDGKKISSWWKQCEELFYVP</sequence>
<name>A0AA38X7W7_9EURO</name>
<proteinExistence type="predicted"/>
<keyword evidence="2" id="KW-1185">Reference proteome</keyword>
<accession>A0AA38X7W7</accession>
<gene>
    <name evidence="1" type="ORF">H2200_007427</name>
</gene>
<evidence type="ECO:0000313" key="1">
    <source>
        <dbReference type="EMBL" id="KAJ9608439.1"/>
    </source>
</evidence>
<dbReference type="Gene3D" id="3.30.70.100">
    <property type="match status" value="1"/>
</dbReference>
<comment type="caution">
    <text evidence="1">The sequence shown here is derived from an EMBL/GenBank/DDBJ whole genome shotgun (WGS) entry which is preliminary data.</text>
</comment>
<evidence type="ECO:0000313" key="2">
    <source>
        <dbReference type="Proteomes" id="UP001172673"/>
    </source>
</evidence>
<dbReference type="InterPro" id="IPR008000">
    <property type="entry name" value="Rham/fucose_mutarotase"/>
</dbReference>
<evidence type="ECO:0008006" key="3">
    <source>
        <dbReference type="Google" id="ProtNLM"/>
    </source>
</evidence>
<dbReference type="GO" id="GO:0016857">
    <property type="term" value="F:racemase and epimerase activity, acting on carbohydrates and derivatives"/>
    <property type="evidence" value="ECO:0007669"/>
    <property type="project" value="InterPro"/>
</dbReference>
<dbReference type="Proteomes" id="UP001172673">
    <property type="component" value="Unassembled WGS sequence"/>
</dbReference>